<dbReference type="InterPro" id="IPR000551">
    <property type="entry name" value="MerR-type_HTH_dom"/>
</dbReference>
<dbReference type="PANTHER" id="PTHR30204">
    <property type="entry name" value="REDOX-CYCLING DRUG-SENSING TRANSCRIPTIONAL ACTIVATOR SOXR"/>
    <property type="match status" value="1"/>
</dbReference>
<organism evidence="3 4">
    <name type="scientific">Nocardia aurantia</name>
    <dbReference type="NCBI Taxonomy" id="2585199"/>
    <lineage>
        <taxon>Bacteria</taxon>
        <taxon>Bacillati</taxon>
        <taxon>Actinomycetota</taxon>
        <taxon>Actinomycetes</taxon>
        <taxon>Mycobacteriales</taxon>
        <taxon>Nocardiaceae</taxon>
        <taxon>Nocardia</taxon>
    </lineage>
</organism>
<dbReference type="GO" id="GO:0003700">
    <property type="term" value="F:DNA-binding transcription factor activity"/>
    <property type="evidence" value="ECO:0007669"/>
    <property type="project" value="InterPro"/>
</dbReference>
<comment type="caution">
    <text evidence="3">The sequence shown here is derived from an EMBL/GenBank/DDBJ whole genome shotgun (WGS) entry which is preliminary data.</text>
</comment>
<sequence>MAGLTIRAVSRRSGLSEPTLRYYEQVGLLGPVERDPSSGHRRYREDDLDTAQVLACLRAAGMSIDDMRTYQANRARGHEAAGEQRDLLLRHAEKIEDRIAALRVHLEYLHAKAALWDARDHGDAVAEDEANQRVQRMYPRLEEVILG</sequence>
<keyword evidence="4" id="KW-1185">Reference proteome</keyword>
<dbReference type="EMBL" id="WEGI01000005">
    <property type="protein sequence ID" value="MQY27147.1"/>
    <property type="molecule type" value="Genomic_DNA"/>
</dbReference>
<dbReference type="Proteomes" id="UP000431401">
    <property type="component" value="Unassembled WGS sequence"/>
</dbReference>
<dbReference type="AlphaFoldDB" id="A0A7K0DN82"/>
<evidence type="ECO:0000256" key="1">
    <source>
        <dbReference type="ARBA" id="ARBA00023125"/>
    </source>
</evidence>
<dbReference type="CDD" id="cd01109">
    <property type="entry name" value="HTH_YyaN"/>
    <property type="match status" value="1"/>
</dbReference>
<dbReference type="PROSITE" id="PS50937">
    <property type="entry name" value="HTH_MERR_2"/>
    <property type="match status" value="1"/>
</dbReference>
<accession>A0A7K0DN82</accession>
<reference evidence="3 4" key="1">
    <citation type="submission" date="2019-10" db="EMBL/GenBank/DDBJ databases">
        <title>Nocardia macrotermitis sp. nov. and Nocardia aurantia sp. nov., isolated from the gut of fungus growing-termite Macrotermes natalensis.</title>
        <authorList>
            <person name="Benndorf R."/>
            <person name="Schwitalla J."/>
            <person name="Martin K."/>
            <person name="De Beer W."/>
            <person name="Kaster A.-K."/>
            <person name="Vollmers J."/>
            <person name="Poulsen M."/>
            <person name="Beemelmanns C."/>
        </authorList>
    </citation>
    <scope>NUCLEOTIDE SEQUENCE [LARGE SCALE GENOMIC DNA]</scope>
    <source>
        <strain evidence="3 4">RB56</strain>
    </source>
</reference>
<dbReference type="GO" id="GO:0003677">
    <property type="term" value="F:DNA binding"/>
    <property type="evidence" value="ECO:0007669"/>
    <property type="project" value="UniProtKB-KW"/>
</dbReference>
<evidence type="ECO:0000259" key="2">
    <source>
        <dbReference type="PROSITE" id="PS50937"/>
    </source>
</evidence>
<dbReference type="SMART" id="SM00422">
    <property type="entry name" value="HTH_MERR"/>
    <property type="match status" value="1"/>
</dbReference>
<proteinExistence type="predicted"/>
<dbReference type="PANTHER" id="PTHR30204:SF98">
    <property type="entry name" value="HTH-TYPE TRANSCRIPTIONAL REGULATOR ADHR"/>
    <property type="match status" value="1"/>
</dbReference>
<protein>
    <recommendedName>
        <fullName evidence="2">HTH merR-type domain-containing protein</fullName>
    </recommendedName>
</protein>
<dbReference type="InterPro" id="IPR047057">
    <property type="entry name" value="MerR_fam"/>
</dbReference>
<evidence type="ECO:0000313" key="4">
    <source>
        <dbReference type="Proteomes" id="UP000431401"/>
    </source>
</evidence>
<feature type="domain" description="HTH merR-type" evidence="2">
    <location>
        <begin position="3"/>
        <end position="73"/>
    </location>
</feature>
<dbReference type="Gene3D" id="1.10.1660.10">
    <property type="match status" value="1"/>
</dbReference>
<evidence type="ECO:0000313" key="3">
    <source>
        <dbReference type="EMBL" id="MQY27147.1"/>
    </source>
</evidence>
<gene>
    <name evidence="3" type="ORF">NRB56_27290</name>
</gene>
<dbReference type="InterPro" id="IPR009061">
    <property type="entry name" value="DNA-bd_dom_put_sf"/>
</dbReference>
<dbReference type="Pfam" id="PF13411">
    <property type="entry name" value="MerR_1"/>
    <property type="match status" value="1"/>
</dbReference>
<dbReference type="SUPFAM" id="SSF46955">
    <property type="entry name" value="Putative DNA-binding domain"/>
    <property type="match status" value="1"/>
</dbReference>
<dbReference type="OrthoDB" id="9802944at2"/>
<keyword evidence="1" id="KW-0238">DNA-binding</keyword>
<name>A0A7K0DN82_9NOCA</name>